<feature type="transmembrane region" description="Helical" evidence="5">
    <location>
        <begin position="100"/>
        <end position="121"/>
    </location>
</feature>
<evidence type="ECO:0000259" key="6">
    <source>
        <dbReference type="PROSITE" id="PS50835"/>
    </source>
</evidence>
<sequence length="135" mass="15294">INTENHNILNYSHTFSIYYIVSPNSLTPQDYSILEKETVSFQCQAPSSPPSQYIWFYNNSQVYTGQQLTISSVLRDHTGHYTCLAQNLYLKTNSKNDITLTIYLLNSLGFFILFCGANVTLNLSSCLCSVKQLVC</sequence>
<evidence type="ECO:0000313" key="8">
    <source>
        <dbReference type="Proteomes" id="UP000694580"/>
    </source>
</evidence>
<dbReference type="SUPFAM" id="SSF48726">
    <property type="entry name" value="Immunoglobulin"/>
    <property type="match status" value="1"/>
</dbReference>
<dbReference type="AlphaFoldDB" id="A0AAY4CMM4"/>
<evidence type="ECO:0000256" key="3">
    <source>
        <dbReference type="ARBA" id="ARBA00023180"/>
    </source>
</evidence>
<keyword evidence="1" id="KW-0732">Signal</keyword>
<evidence type="ECO:0000256" key="2">
    <source>
        <dbReference type="ARBA" id="ARBA00023157"/>
    </source>
</evidence>
<evidence type="ECO:0000256" key="4">
    <source>
        <dbReference type="ARBA" id="ARBA00023319"/>
    </source>
</evidence>
<dbReference type="GeneTree" id="ENSGT00940000168885"/>
<reference evidence="7" key="2">
    <citation type="submission" date="2025-08" db="UniProtKB">
        <authorList>
            <consortium name="Ensembl"/>
        </authorList>
    </citation>
    <scope>IDENTIFICATION</scope>
</reference>
<keyword evidence="2" id="KW-1015">Disulfide bond</keyword>
<dbReference type="Gene3D" id="2.60.40.10">
    <property type="entry name" value="Immunoglobulins"/>
    <property type="match status" value="1"/>
</dbReference>
<dbReference type="InterPro" id="IPR052598">
    <property type="entry name" value="IgSF_CEA-related"/>
</dbReference>
<evidence type="ECO:0000313" key="7">
    <source>
        <dbReference type="Ensembl" id="ENSDCDP00010034442.1"/>
    </source>
</evidence>
<keyword evidence="3" id="KW-0325">Glycoprotein</keyword>
<dbReference type="SMART" id="SM00408">
    <property type="entry name" value="IGc2"/>
    <property type="match status" value="1"/>
</dbReference>
<evidence type="ECO:0000256" key="1">
    <source>
        <dbReference type="ARBA" id="ARBA00022729"/>
    </source>
</evidence>
<dbReference type="Proteomes" id="UP000694580">
    <property type="component" value="Chromosome 6"/>
</dbReference>
<keyword evidence="4" id="KW-0393">Immunoglobulin domain</keyword>
<dbReference type="InterPro" id="IPR003598">
    <property type="entry name" value="Ig_sub2"/>
</dbReference>
<dbReference type="SMART" id="SM00409">
    <property type="entry name" value="IG"/>
    <property type="match status" value="1"/>
</dbReference>
<evidence type="ECO:0000256" key="5">
    <source>
        <dbReference type="SAM" id="Phobius"/>
    </source>
</evidence>
<dbReference type="Ensembl" id="ENSDCDT00010042960.1">
    <property type="protein sequence ID" value="ENSDCDP00010034442.1"/>
    <property type="gene ID" value="ENSDCDG00010022239.1"/>
</dbReference>
<dbReference type="Pfam" id="PF13927">
    <property type="entry name" value="Ig_3"/>
    <property type="match status" value="1"/>
</dbReference>
<keyword evidence="5" id="KW-1133">Transmembrane helix</keyword>
<protein>
    <recommendedName>
        <fullName evidence="6">Ig-like domain-containing protein</fullName>
    </recommendedName>
</protein>
<reference evidence="7 8" key="1">
    <citation type="submission" date="2020-06" db="EMBL/GenBank/DDBJ databases">
        <authorList>
            <consortium name="Wellcome Sanger Institute Data Sharing"/>
        </authorList>
    </citation>
    <scope>NUCLEOTIDE SEQUENCE [LARGE SCALE GENOMIC DNA]</scope>
</reference>
<keyword evidence="8" id="KW-1185">Reference proteome</keyword>
<dbReference type="InterPro" id="IPR036179">
    <property type="entry name" value="Ig-like_dom_sf"/>
</dbReference>
<dbReference type="InterPro" id="IPR007110">
    <property type="entry name" value="Ig-like_dom"/>
</dbReference>
<dbReference type="InterPro" id="IPR013783">
    <property type="entry name" value="Ig-like_fold"/>
</dbReference>
<dbReference type="InterPro" id="IPR003599">
    <property type="entry name" value="Ig_sub"/>
</dbReference>
<name>A0AAY4CMM4_9TELE</name>
<keyword evidence="5" id="KW-0812">Transmembrane</keyword>
<organism evidence="7 8">
    <name type="scientific">Denticeps clupeoides</name>
    <name type="common">denticle herring</name>
    <dbReference type="NCBI Taxonomy" id="299321"/>
    <lineage>
        <taxon>Eukaryota</taxon>
        <taxon>Metazoa</taxon>
        <taxon>Chordata</taxon>
        <taxon>Craniata</taxon>
        <taxon>Vertebrata</taxon>
        <taxon>Euteleostomi</taxon>
        <taxon>Actinopterygii</taxon>
        <taxon>Neopterygii</taxon>
        <taxon>Teleostei</taxon>
        <taxon>Clupei</taxon>
        <taxon>Clupeiformes</taxon>
        <taxon>Denticipitoidei</taxon>
        <taxon>Denticipitidae</taxon>
        <taxon>Denticeps</taxon>
    </lineage>
</organism>
<dbReference type="PANTHER" id="PTHR44337">
    <property type="entry name" value="CARCINOEMBRYONIC ANTIGEN-RELATED CELL ADHESION MOLECULE 8"/>
    <property type="match status" value="1"/>
</dbReference>
<accession>A0AAY4CMM4</accession>
<dbReference type="CDD" id="cd00096">
    <property type="entry name" value="Ig"/>
    <property type="match status" value="1"/>
</dbReference>
<keyword evidence="5" id="KW-0472">Membrane</keyword>
<proteinExistence type="predicted"/>
<dbReference type="PANTHER" id="PTHR44337:SF23">
    <property type="entry name" value="V-SET AND IMMUNOGLOBULIN DOMAIN CONTAINING 10 LIKE 2"/>
    <property type="match status" value="1"/>
</dbReference>
<dbReference type="PROSITE" id="PS50835">
    <property type="entry name" value="IG_LIKE"/>
    <property type="match status" value="1"/>
</dbReference>
<feature type="domain" description="Ig-like" evidence="6">
    <location>
        <begin position="23"/>
        <end position="101"/>
    </location>
</feature>
<reference evidence="7" key="3">
    <citation type="submission" date="2025-09" db="UniProtKB">
        <authorList>
            <consortium name="Ensembl"/>
        </authorList>
    </citation>
    <scope>IDENTIFICATION</scope>
</reference>